<dbReference type="GO" id="GO:0051537">
    <property type="term" value="F:2 iron, 2 sulfur cluster binding"/>
    <property type="evidence" value="ECO:0007669"/>
    <property type="project" value="UniProtKB-KW"/>
</dbReference>
<name>A0A4Y6PYA1_PERCE</name>
<evidence type="ECO:0000256" key="6">
    <source>
        <dbReference type="ARBA" id="ARBA00023004"/>
    </source>
</evidence>
<evidence type="ECO:0000313" key="11">
    <source>
        <dbReference type="Proteomes" id="UP000315995"/>
    </source>
</evidence>
<evidence type="ECO:0000259" key="9">
    <source>
        <dbReference type="PROSITE" id="PS51085"/>
    </source>
</evidence>
<evidence type="ECO:0000313" key="10">
    <source>
        <dbReference type="EMBL" id="QDG53296.1"/>
    </source>
</evidence>
<accession>A0A4Y6PYA1</accession>
<evidence type="ECO:0000256" key="7">
    <source>
        <dbReference type="ARBA" id="ARBA00023014"/>
    </source>
</evidence>
<evidence type="ECO:0000256" key="2">
    <source>
        <dbReference type="ARBA" id="ARBA00022448"/>
    </source>
</evidence>
<evidence type="ECO:0000256" key="3">
    <source>
        <dbReference type="ARBA" id="ARBA00022714"/>
    </source>
</evidence>
<dbReference type="PROSITE" id="PS51085">
    <property type="entry name" value="2FE2S_FER_2"/>
    <property type="match status" value="1"/>
</dbReference>
<feature type="domain" description="2Fe-2S ferredoxin-type" evidence="9">
    <location>
        <begin position="76"/>
        <end position="162"/>
    </location>
</feature>
<dbReference type="InterPro" id="IPR012675">
    <property type="entry name" value="Beta-grasp_dom_sf"/>
</dbReference>
<dbReference type="EMBL" id="CP041186">
    <property type="protein sequence ID" value="QDG53296.1"/>
    <property type="molecule type" value="Genomic_DNA"/>
</dbReference>
<dbReference type="SUPFAM" id="SSF54292">
    <property type="entry name" value="2Fe-2S ferredoxin-like"/>
    <property type="match status" value="1"/>
</dbReference>
<dbReference type="CDD" id="cd00207">
    <property type="entry name" value="fer2"/>
    <property type="match status" value="1"/>
</dbReference>
<proteinExistence type="inferred from homology"/>
<keyword evidence="7" id="KW-0411">Iron-sulfur</keyword>
<dbReference type="PROSITE" id="PS00197">
    <property type="entry name" value="2FE2S_FER_1"/>
    <property type="match status" value="1"/>
</dbReference>
<dbReference type="Gene3D" id="3.10.20.30">
    <property type="match status" value="1"/>
</dbReference>
<organism evidence="10 11">
    <name type="scientific">Persicimonas caeni</name>
    <dbReference type="NCBI Taxonomy" id="2292766"/>
    <lineage>
        <taxon>Bacteria</taxon>
        <taxon>Deltaproteobacteria</taxon>
        <taxon>Bradymonadales</taxon>
        <taxon>Bradymonadaceae</taxon>
        <taxon>Persicimonas</taxon>
    </lineage>
</organism>
<dbReference type="OrthoDB" id="9806195at2"/>
<dbReference type="Proteomes" id="UP000315995">
    <property type="component" value="Chromosome"/>
</dbReference>
<keyword evidence="6" id="KW-0408">Iron</keyword>
<dbReference type="InterPro" id="IPR006058">
    <property type="entry name" value="2Fe2S_fd_BS"/>
</dbReference>
<dbReference type="InterPro" id="IPR001041">
    <property type="entry name" value="2Fe-2S_ferredoxin-type"/>
</dbReference>
<keyword evidence="11" id="KW-1185">Reference proteome</keyword>
<dbReference type="InterPro" id="IPR036010">
    <property type="entry name" value="2Fe-2S_ferredoxin-like_sf"/>
</dbReference>
<dbReference type="PANTHER" id="PTHR43112:SF3">
    <property type="entry name" value="FERREDOXIN-2, CHLOROPLASTIC"/>
    <property type="match status" value="1"/>
</dbReference>
<comment type="similarity">
    <text evidence="1">Belongs to the 2Fe2S plant-type ferredoxin family.</text>
</comment>
<sequence>MGLTQLLPRGVQRRLRRLRQDAADVTTALTTRRRPVAREGALTDPNVYAKVGGPTPFEAPCPAEPGELTPPTTTTEGVVIFADHGAEIAVEPGQTILDAGLEAGLDLDFSCTLGGCAACALQLVEGEVLYDGPNCLSDAERQSGMCLACVGRPNGKIIVASL</sequence>
<evidence type="ECO:0000256" key="4">
    <source>
        <dbReference type="ARBA" id="ARBA00022723"/>
    </source>
</evidence>
<dbReference type="RefSeq" id="WP_141199757.1">
    <property type="nucleotide sequence ID" value="NZ_CP041186.1"/>
</dbReference>
<accession>A0A5B8YB09</accession>
<gene>
    <name evidence="10" type="ORF">FIV42_21880</name>
</gene>
<protein>
    <submittedName>
        <fullName evidence="10">2Fe-2S iron-sulfur cluster binding domain-containing protein</fullName>
    </submittedName>
</protein>
<reference evidence="10 11" key="1">
    <citation type="submission" date="2019-06" db="EMBL/GenBank/DDBJ databases">
        <title>Persicimonas caeni gen. nov., sp. nov., a predatory bacterium isolated from solar saltern.</title>
        <authorList>
            <person name="Wang S."/>
        </authorList>
    </citation>
    <scope>NUCLEOTIDE SEQUENCE [LARGE SCALE GENOMIC DNA]</scope>
    <source>
        <strain evidence="10 11">YN101</strain>
    </source>
</reference>
<evidence type="ECO:0000256" key="8">
    <source>
        <dbReference type="ARBA" id="ARBA00034078"/>
    </source>
</evidence>
<keyword evidence="2" id="KW-0813">Transport</keyword>
<comment type="cofactor">
    <cofactor evidence="8">
        <name>[2Fe-2S] cluster</name>
        <dbReference type="ChEBI" id="CHEBI:190135"/>
    </cofactor>
</comment>
<keyword evidence="5" id="KW-0249">Electron transport</keyword>
<keyword evidence="3" id="KW-0001">2Fe-2S</keyword>
<dbReference type="PANTHER" id="PTHR43112">
    <property type="entry name" value="FERREDOXIN"/>
    <property type="match status" value="1"/>
</dbReference>
<dbReference type="GO" id="GO:0046872">
    <property type="term" value="F:metal ion binding"/>
    <property type="evidence" value="ECO:0007669"/>
    <property type="project" value="UniProtKB-KW"/>
</dbReference>
<dbReference type="AlphaFoldDB" id="A0A4Y6PYA1"/>
<evidence type="ECO:0000256" key="5">
    <source>
        <dbReference type="ARBA" id="ARBA00022982"/>
    </source>
</evidence>
<keyword evidence="4" id="KW-0479">Metal-binding</keyword>
<dbReference type="Pfam" id="PF00111">
    <property type="entry name" value="Fer2"/>
    <property type="match status" value="1"/>
</dbReference>
<evidence type="ECO:0000256" key="1">
    <source>
        <dbReference type="ARBA" id="ARBA00007874"/>
    </source>
</evidence>